<dbReference type="AlphaFoldDB" id="X1RAV0"/>
<accession>X1RAV0</accession>
<feature type="non-terminal residue" evidence="1">
    <location>
        <position position="244"/>
    </location>
</feature>
<reference evidence="1" key="1">
    <citation type="journal article" date="2014" name="Front. Microbiol.">
        <title>High frequency of phylogenetically diverse reductive dehalogenase-homologous genes in deep subseafloor sedimentary metagenomes.</title>
        <authorList>
            <person name="Kawai M."/>
            <person name="Futagami T."/>
            <person name="Toyoda A."/>
            <person name="Takaki Y."/>
            <person name="Nishi S."/>
            <person name="Hori S."/>
            <person name="Arai W."/>
            <person name="Tsubouchi T."/>
            <person name="Morono Y."/>
            <person name="Uchiyama I."/>
            <person name="Ito T."/>
            <person name="Fujiyama A."/>
            <person name="Inagaki F."/>
            <person name="Takami H."/>
        </authorList>
    </citation>
    <scope>NUCLEOTIDE SEQUENCE</scope>
    <source>
        <strain evidence="1">Expedition CK06-06</strain>
    </source>
</reference>
<name>X1RAV0_9ZZZZ</name>
<dbReference type="EMBL" id="BARW01005298">
    <property type="protein sequence ID" value="GAI77683.1"/>
    <property type="molecule type" value="Genomic_DNA"/>
</dbReference>
<evidence type="ECO:0008006" key="2">
    <source>
        <dbReference type="Google" id="ProtNLM"/>
    </source>
</evidence>
<protein>
    <recommendedName>
        <fullName evidence="2">F5/8 type C domain-containing protein</fullName>
    </recommendedName>
</protein>
<dbReference type="Gene3D" id="2.60.120.260">
    <property type="entry name" value="Galactose-binding domain-like"/>
    <property type="match status" value="1"/>
</dbReference>
<proteinExistence type="predicted"/>
<evidence type="ECO:0000313" key="1">
    <source>
        <dbReference type="EMBL" id="GAI77683.1"/>
    </source>
</evidence>
<organism evidence="1">
    <name type="scientific">marine sediment metagenome</name>
    <dbReference type="NCBI Taxonomy" id="412755"/>
    <lineage>
        <taxon>unclassified sequences</taxon>
        <taxon>metagenomes</taxon>
        <taxon>ecological metagenomes</taxon>
    </lineage>
</organism>
<comment type="caution">
    <text evidence="1">The sequence shown here is derived from an EMBL/GenBank/DDBJ whole genome shotgun (WGS) entry which is preliminary data.</text>
</comment>
<feature type="non-terminal residue" evidence="1">
    <location>
        <position position="1"/>
    </location>
</feature>
<gene>
    <name evidence="1" type="ORF">S12H4_11655</name>
</gene>
<sequence>VTIEYSTNVTDYTTLGTTHEFARAPGTSDYAHNTTVDFSGAATKYIRLTANSNWGGMLNQYGLSEVRFFSIPVYAREPNPDSGTTDVSIGTIDNPVDVTLDFRAGRDSARHDVYFSTDEQAVIDGNAPVSTVTEASYGPLPLDLGTTYYWRIDEFNEAETPTPTTWQGDIWNFRTQEYFVVDDFEDYNDYPPDEIWSTWIDGYGVPSNGATVGYPAPDWNADEHYVETAIVHGGEQSMPFFYDN</sequence>